<dbReference type="EMBL" id="QMKK01000040">
    <property type="protein sequence ID" value="RAX40487.1"/>
    <property type="molecule type" value="Genomic_DNA"/>
</dbReference>
<protein>
    <submittedName>
        <fullName evidence="2">Alpha/beta hydrolase</fullName>
    </submittedName>
</protein>
<reference evidence="2 3" key="1">
    <citation type="submission" date="2018-06" db="EMBL/GenBank/DDBJ databases">
        <title>Whole Genome Sequence of an efficient microsymbiont, Rhizobium tropici.</title>
        <authorList>
            <person name="Srinivasan R."/>
            <person name="Singh H.V."/>
            <person name="Srivastava R."/>
            <person name="Kumari B."/>
            <person name="Radhakrishna A."/>
        </authorList>
    </citation>
    <scope>NUCLEOTIDE SEQUENCE [LARGE SCALE GENOMIC DNA]</scope>
    <source>
        <strain evidence="2 3">IGFRI Rhizo-19</strain>
    </source>
</reference>
<sequence>MSSQNADVVLVHGAWADGSGWAKVITPLAADGFSVTAAPLPLTSFAEDVAALERALERTEKPVILVGHAYAGAIIAAVSSEKVKALVYVAALAPDEGETVADVFYRGEPQLQAPRLAPDGHGLIYLPQDAFATAFAQNAKADELAVLAASQRPISPACITVPVRRPLWKDRPTWFLIAEEDRMIPVDNQRFMAARMKARQHAVPADHMPMVTAPAAIVEMIRDAATAI</sequence>
<dbReference type="InterPro" id="IPR052897">
    <property type="entry name" value="Sec-Metab_Biosynth_Hydrolase"/>
</dbReference>
<dbReference type="PANTHER" id="PTHR37017">
    <property type="entry name" value="AB HYDROLASE-1 DOMAIN-CONTAINING PROTEIN-RELATED"/>
    <property type="match status" value="1"/>
</dbReference>
<dbReference type="OrthoDB" id="9814966at2"/>
<dbReference type="GO" id="GO:0016787">
    <property type="term" value="F:hydrolase activity"/>
    <property type="evidence" value="ECO:0007669"/>
    <property type="project" value="UniProtKB-KW"/>
</dbReference>
<dbReference type="Pfam" id="PF12697">
    <property type="entry name" value="Abhydrolase_6"/>
    <property type="match status" value="1"/>
</dbReference>
<dbReference type="RefSeq" id="WP_112342795.1">
    <property type="nucleotide sequence ID" value="NZ_QMKK01000040.1"/>
</dbReference>
<proteinExistence type="predicted"/>
<dbReference type="Proteomes" id="UP000251205">
    <property type="component" value="Unassembled WGS sequence"/>
</dbReference>
<dbReference type="Gene3D" id="3.40.50.1820">
    <property type="entry name" value="alpha/beta hydrolase"/>
    <property type="match status" value="1"/>
</dbReference>
<organism evidence="2 3">
    <name type="scientific">Rhizobium tropici</name>
    <dbReference type="NCBI Taxonomy" id="398"/>
    <lineage>
        <taxon>Bacteria</taxon>
        <taxon>Pseudomonadati</taxon>
        <taxon>Pseudomonadota</taxon>
        <taxon>Alphaproteobacteria</taxon>
        <taxon>Hyphomicrobiales</taxon>
        <taxon>Rhizobiaceae</taxon>
        <taxon>Rhizobium/Agrobacterium group</taxon>
        <taxon>Rhizobium</taxon>
    </lineage>
</organism>
<dbReference type="AlphaFoldDB" id="A0A329YAI3"/>
<keyword evidence="2" id="KW-0378">Hydrolase</keyword>
<gene>
    <name evidence="2" type="ORF">DQ393_16245</name>
</gene>
<evidence type="ECO:0000259" key="1">
    <source>
        <dbReference type="Pfam" id="PF12697"/>
    </source>
</evidence>
<dbReference type="PANTHER" id="PTHR37017:SF11">
    <property type="entry name" value="ESTERASE_LIPASE_THIOESTERASE DOMAIN-CONTAINING PROTEIN"/>
    <property type="match status" value="1"/>
</dbReference>
<accession>A0A329YAI3</accession>
<comment type="caution">
    <text evidence="2">The sequence shown here is derived from an EMBL/GenBank/DDBJ whole genome shotgun (WGS) entry which is preliminary data.</text>
</comment>
<name>A0A329YAI3_RHITR</name>
<dbReference type="InterPro" id="IPR029058">
    <property type="entry name" value="AB_hydrolase_fold"/>
</dbReference>
<feature type="domain" description="AB hydrolase-1" evidence="1">
    <location>
        <begin position="8"/>
        <end position="219"/>
    </location>
</feature>
<dbReference type="InterPro" id="IPR000073">
    <property type="entry name" value="AB_hydrolase_1"/>
</dbReference>
<evidence type="ECO:0000313" key="2">
    <source>
        <dbReference type="EMBL" id="RAX40487.1"/>
    </source>
</evidence>
<evidence type="ECO:0000313" key="3">
    <source>
        <dbReference type="Proteomes" id="UP000251205"/>
    </source>
</evidence>
<dbReference type="SUPFAM" id="SSF53474">
    <property type="entry name" value="alpha/beta-Hydrolases"/>
    <property type="match status" value="1"/>
</dbReference>